<feature type="compositionally biased region" description="Polar residues" evidence="1">
    <location>
        <begin position="563"/>
        <end position="603"/>
    </location>
</feature>
<keyword evidence="2" id="KW-1185">Reference proteome</keyword>
<name>A0AAJ7WZE2_PETMA</name>
<proteinExistence type="predicted"/>
<dbReference type="PANTHER" id="PTHR32000:SF3">
    <property type="entry name" value="RIKEN CDNA A830018L16 GENE"/>
    <property type="match status" value="1"/>
</dbReference>
<feature type="compositionally biased region" description="Low complexity" evidence="1">
    <location>
        <begin position="810"/>
        <end position="826"/>
    </location>
</feature>
<dbReference type="InterPro" id="IPR040687">
    <property type="entry name" value="DUF5586"/>
</dbReference>
<reference evidence="3" key="1">
    <citation type="submission" date="2025-08" db="UniProtKB">
        <authorList>
            <consortium name="RefSeq"/>
        </authorList>
    </citation>
    <scope>IDENTIFICATION</scope>
    <source>
        <tissue evidence="3">Sperm</tissue>
    </source>
</reference>
<feature type="compositionally biased region" description="Basic and acidic residues" evidence="1">
    <location>
        <begin position="619"/>
        <end position="630"/>
    </location>
</feature>
<feature type="compositionally biased region" description="Low complexity" evidence="1">
    <location>
        <begin position="361"/>
        <end position="371"/>
    </location>
</feature>
<feature type="compositionally biased region" description="Polar residues" evidence="1">
    <location>
        <begin position="461"/>
        <end position="474"/>
    </location>
</feature>
<feature type="region of interest" description="Disordered" evidence="1">
    <location>
        <begin position="343"/>
        <end position="914"/>
    </location>
</feature>
<evidence type="ECO:0000256" key="1">
    <source>
        <dbReference type="SAM" id="MobiDB-lite"/>
    </source>
</evidence>
<feature type="region of interest" description="Disordered" evidence="1">
    <location>
        <begin position="76"/>
        <end position="132"/>
    </location>
</feature>
<feature type="compositionally biased region" description="Basic and acidic residues" evidence="1">
    <location>
        <begin position="431"/>
        <end position="441"/>
    </location>
</feature>
<feature type="compositionally biased region" description="Polar residues" evidence="1">
    <location>
        <begin position="747"/>
        <end position="770"/>
    </location>
</feature>
<accession>A0AAJ7WZE2</accession>
<dbReference type="AlphaFoldDB" id="A0AAJ7WZE2"/>
<feature type="compositionally biased region" description="Polar residues" evidence="1">
    <location>
        <begin position="837"/>
        <end position="846"/>
    </location>
</feature>
<dbReference type="Proteomes" id="UP001318040">
    <property type="component" value="Chromosome 23"/>
</dbReference>
<protein>
    <submittedName>
        <fullName evidence="3">Protein piccolo-like isoform X1</fullName>
    </submittedName>
</protein>
<feature type="compositionally biased region" description="Polar residues" evidence="1">
    <location>
        <begin position="779"/>
        <end position="809"/>
    </location>
</feature>
<evidence type="ECO:0000313" key="3">
    <source>
        <dbReference type="RefSeq" id="XP_032815407.1"/>
    </source>
</evidence>
<dbReference type="RefSeq" id="XP_032815407.1">
    <property type="nucleotide sequence ID" value="XM_032959516.1"/>
</dbReference>
<dbReference type="Gene3D" id="1.20.890.10">
    <property type="entry name" value="cAMP-dependent protein kinase regulatory subunit, dimerization-anchoring domain"/>
    <property type="match status" value="1"/>
</dbReference>
<dbReference type="PANTHER" id="PTHR32000">
    <property type="entry name" value="SIMILAR TO HYPOTHETICAL PROTEIN"/>
    <property type="match status" value="1"/>
</dbReference>
<dbReference type="Pfam" id="PF17824">
    <property type="entry name" value="DUF5586"/>
    <property type="match status" value="1"/>
</dbReference>
<feature type="compositionally biased region" description="Polar residues" evidence="1">
    <location>
        <begin position="637"/>
        <end position="710"/>
    </location>
</feature>
<feature type="compositionally biased region" description="Polar residues" evidence="1">
    <location>
        <begin position="503"/>
        <end position="520"/>
    </location>
</feature>
<feature type="compositionally biased region" description="Basic and acidic residues" evidence="1">
    <location>
        <begin position="883"/>
        <end position="897"/>
    </location>
</feature>
<feature type="compositionally biased region" description="Basic and acidic residues" evidence="1">
    <location>
        <begin position="389"/>
        <end position="400"/>
    </location>
</feature>
<sequence length="914" mass="98890">MAQVNVQAYMETHRVHHLFKEMLSMLLLEMPHHPIPWLINHLQAKLEVSRCAPPGWALPYGDAEDGAMVLGDLDPAARPSNVGGSDEEAVKSGSPPHTAVAPARSCETRRSNFVVDPGGGDGGHDPTTDTARLQTGGFACRWRHVREKQELNTKTLSITLSKGPALPTHSPLLHNVSHDAPGPKGGLDEWLARGFTHAALHRGGTHAGDGNRTRPTLLMCAHCTRFLEDGDQSTPSTPSISPPPSCATVSNTLSRLFRIDDNERGAHGNDDDDGDTIVEDLANESSDDFESASQVTGPRHPIWDIEGDTSRVTDHSARAPHFTIDGQTEPWASRVSDTITMQTQQVPRSPLPGPEWEGVSRSRPASSPGSPMVKSDLPRAKHVKAKSLCGEDRRDFDGGRSRKGLHGGTARPTQLSAGSGVGARNEMPFLEIKKLFPEPRNKTSSASSIKTRRNRPRSFANEPNKNPLSATGNVPASAKDLIRPLSPSNRSDLFEQLSKHSSRPQSGISQTSRNQSSRPHTPTKHSEAFHQPITDNSRPNTPAYECGTSQQSRIRGSRPPTPVNQSESSQELTSNKFWSSTPISQSEPFHQSVIHSSSPQTPNSHRETSAQSPILGCRPDTHPSDNETFQRPHPKTSRPQTPISQSGGTKQPSGNPSRPQSPNIRSEAFQQIGRSKSRPQTPISGVLTSQDTMNTASSRPQSPANNSELSQCPVGRPSRPQTPSNEREAFKHADIDRSSPQPPINDYETQQQARNMTDGSPATYDNQSVLSHHPIGKSSRPQTPNSGSEPFQKPGTNKSRPQTPTSNCPTSHQTRTSTSSRPATPSNPIGLSHHPSGISSRPQTPGSVRGLSHESRDRGDDAVVTPTRDGGAESKGHPGPAFEEQRDPARDQSHLEFDNTEASMQGSAREGGAQ</sequence>
<feature type="compositionally biased region" description="Basic and acidic residues" evidence="1">
    <location>
        <begin position="851"/>
        <end position="861"/>
    </location>
</feature>
<dbReference type="KEGG" id="pmrn:116945219"/>
<feature type="region of interest" description="Disordered" evidence="1">
    <location>
        <begin position="285"/>
        <end position="305"/>
    </location>
</feature>
<gene>
    <name evidence="3" type="primary">LOC116945219</name>
</gene>
<evidence type="ECO:0000313" key="2">
    <source>
        <dbReference type="Proteomes" id="UP001318040"/>
    </source>
</evidence>
<organism evidence="2 3">
    <name type="scientific">Petromyzon marinus</name>
    <name type="common">Sea lamprey</name>
    <dbReference type="NCBI Taxonomy" id="7757"/>
    <lineage>
        <taxon>Eukaryota</taxon>
        <taxon>Metazoa</taxon>
        <taxon>Chordata</taxon>
        <taxon>Craniata</taxon>
        <taxon>Vertebrata</taxon>
        <taxon>Cyclostomata</taxon>
        <taxon>Hyperoartia</taxon>
        <taxon>Petromyzontiformes</taxon>
        <taxon>Petromyzontidae</taxon>
        <taxon>Petromyzon</taxon>
    </lineage>
</organism>
<feature type="compositionally biased region" description="Basic and acidic residues" evidence="1">
    <location>
        <begin position="725"/>
        <end position="737"/>
    </location>
</feature>